<evidence type="ECO:0000313" key="1">
    <source>
        <dbReference type="EMBL" id="ACF80154.1"/>
    </source>
</evidence>
<reference evidence="1" key="1">
    <citation type="journal article" date="2009" name="PLoS Genet.">
        <title>Sequencing, mapping, and analysis of 27,455 maize full-length cDNAs.</title>
        <authorList>
            <person name="Soderlund C."/>
            <person name="Descour A."/>
            <person name="Kudrna D."/>
            <person name="Bomhoff M."/>
            <person name="Boyd L."/>
            <person name="Currie J."/>
            <person name="Angelova A."/>
            <person name="Collura K."/>
            <person name="Wissotski M."/>
            <person name="Ashley E."/>
            <person name="Morrow D."/>
            <person name="Fernandes J."/>
            <person name="Walbot V."/>
            <person name="Yu Y."/>
        </authorList>
    </citation>
    <scope>NUCLEOTIDE SEQUENCE</scope>
    <source>
        <strain evidence="1">B73</strain>
    </source>
</reference>
<sequence length="51" mass="5747">MVGFDVCVIRYGDLCLAVDAQLSGLNRPKLGRCVLPFACFGTFRVYVWNYV</sequence>
<accession>B4FDG1</accession>
<organism evidence="1">
    <name type="scientific">Zea mays</name>
    <name type="common">Maize</name>
    <dbReference type="NCBI Taxonomy" id="4577"/>
    <lineage>
        <taxon>Eukaryota</taxon>
        <taxon>Viridiplantae</taxon>
        <taxon>Streptophyta</taxon>
        <taxon>Embryophyta</taxon>
        <taxon>Tracheophyta</taxon>
        <taxon>Spermatophyta</taxon>
        <taxon>Magnoliopsida</taxon>
        <taxon>Liliopsida</taxon>
        <taxon>Poales</taxon>
        <taxon>Poaceae</taxon>
        <taxon>PACMAD clade</taxon>
        <taxon>Panicoideae</taxon>
        <taxon>Andropogonodae</taxon>
        <taxon>Andropogoneae</taxon>
        <taxon>Tripsacinae</taxon>
        <taxon>Zea</taxon>
    </lineage>
</organism>
<proteinExistence type="evidence at transcript level"/>
<name>B4FDG1_MAIZE</name>
<protein>
    <submittedName>
        <fullName evidence="1">Uncharacterized protein</fullName>
    </submittedName>
</protein>
<dbReference type="AlphaFoldDB" id="B4FDG1"/>
<dbReference type="EMBL" id="BT035149">
    <property type="protein sequence ID" value="ACF80154.1"/>
    <property type="molecule type" value="mRNA"/>
</dbReference>